<sequence length="109" mass="13443">MSSIDESMKHKLKIYILRKRMEKQQQEMRHRIEEEIERVQQILRDLQIQKRHFLGKYKEVLDKEVEIQRERYMKKQRFFFSGSSEDSAIEKEKTVEHLLLIILPRKLIS</sequence>
<dbReference type="Proteomes" id="UP001430953">
    <property type="component" value="Unassembled WGS sequence"/>
</dbReference>
<dbReference type="EMBL" id="JADYXP020000010">
    <property type="protein sequence ID" value="KAL0115064.1"/>
    <property type="molecule type" value="Genomic_DNA"/>
</dbReference>
<gene>
    <name evidence="2" type="ORF">PUN28_010563</name>
</gene>
<proteinExistence type="predicted"/>
<dbReference type="AlphaFoldDB" id="A0AAW2FK67"/>
<name>A0AAW2FK67_9HYME</name>
<evidence type="ECO:0000313" key="3">
    <source>
        <dbReference type="Proteomes" id="UP001430953"/>
    </source>
</evidence>
<comment type="caution">
    <text evidence="2">The sequence shown here is derived from an EMBL/GenBank/DDBJ whole genome shotgun (WGS) entry which is preliminary data.</text>
</comment>
<feature type="coiled-coil region" evidence="1">
    <location>
        <begin position="18"/>
        <end position="49"/>
    </location>
</feature>
<keyword evidence="1" id="KW-0175">Coiled coil</keyword>
<accession>A0AAW2FK67</accession>
<reference evidence="2 3" key="1">
    <citation type="submission" date="2023-03" db="EMBL/GenBank/DDBJ databases">
        <title>High recombination rates correlate with genetic variation in Cardiocondyla obscurior ants.</title>
        <authorList>
            <person name="Errbii M."/>
        </authorList>
    </citation>
    <scope>NUCLEOTIDE SEQUENCE [LARGE SCALE GENOMIC DNA]</scope>
    <source>
        <strain evidence="2">Alpha-2009</strain>
        <tissue evidence="2">Whole body</tissue>
    </source>
</reference>
<evidence type="ECO:0000313" key="2">
    <source>
        <dbReference type="EMBL" id="KAL0115064.1"/>
    </source>
</evidence>
<keyword evidence="3" id="KW-1185">Reference proteome</keyword>
<protein>
    <submittedName>
        <fullName evidence="2">Uncharacterized protein</fullName>
    </submittedName>
</protein>
<organism evidence="2 3">
    <name type="scientific">Cardiocondyla obscurior</name>
    <dbReference type="NCBI Taxonomy" id="286306"/>
    <lineage>
        <taxon>Eukaryota</taxon>
        <taxon>Metazoa</taxon>
        <taxon>Ecdysozoa</taxon>
        <taxon>Arthropoda</taxon>
        <taxon>Hexapoda</taxon>
        <taxon>Insecta</taxon>
        <taxon>Pterygota</taxon>
        <taxon>Neoptera</taxon>
        <taxon>Endopterygota</taxon>
        <taxon>Hymenoptera</taxon>
        <taxon>Apocrita</taxon>
        <taxon>Aculeata</taxon>
        <taxon>Formicoidea</taxon>
        <taxon>Formicidae</taxon>
        <taxon>Myrmicinae</taxon>
        <taxon>Cardiocondyla</taxon>
    </lineage>
</organism>
<evidence type="ECO:0000256" key="1">
    <source>
        <dbReference type="SAM" id="Coils"/>
    </source>
</evidence>